<dbReference type="Proteomes" id="UP000294850">
    <property type="component" value="Unassembled WGS sequence"/>
</dbReference>
<gene>
    <name evidence="1" type="ORF">E0F88_12045</name>
</gene>
<dbReference type="OrthoDB" id="659320at2"/>
<dbReference type="EMBL" id="SMFL01000004">
    <property type="protein sequence ID" value="TDE15249.1"/>
    <property type="molecule type" value="Genomic_DNA"/>
</dbReference>
<name>A0A4R5DM94_9BACT</name>
<evidence type="ECO:0000313" key="2">
    <source>
        <dbReference type="Proteomes" id="UP000294850"/>
    </source>
</evidence>
<evidence type="ECO:0000313" key="1">
    <source>
        <dbReference type="EMBL" id="TDE15249.1"/>
    </source>
</evidence>
<sequence>MTETLIIQKATEEVLIKKFGVTEQFLKIHQVVFIDDKPKGARVDREIDDGSAIVYFPVVDEKFYFAVYLDTKPEVMVRFSGQNHIIIYLSPFLT</sequence>
<protein>
    <submittedName>
        <fullName evidence="1">Uncharacterized protein</fullName>
    </submittedName>
</protein>
<organism evidence="1 2">
    <name type="scientific">Dyadobacter psychrotolerans</name>
    <dbReference type="NCBI Taxonomy" id="2541721"/>
    <lineage>
        <taxon>Bacteria</taxon>
        <taxon>Pseudomonadati</taxon>
        <taxon>Bacteroidota</taxon>
        <taxon>Cytophagia</taxon>
        <taxon>Cytophagales</taxon>
        <taxon>Spirosomataceae</taxon>
        <taxon>Dyadobacter</taxon>
    </lineage>
</organism>
<proteinExistence type="predicted"/>
<reference evidence="1 2" key="1">
    <citation type="submission" date="2019-03" db="EMBL/GenBank/DDBJ databases">
        <title>Dyadobacter AR-3-6 sp. nov., isolated from arctic soil.</title>
        <authorList>
            <person name="Chaudhary D.K."/>
        </authorList>
    </citation>
    <scope>NUCLEOTIDE SEQUENCE [LARGE SCALE GENOMIC DNA]</scope>
    <source>
        <strain evidence="1 2">AR-3-6</strain>
    </source>
</reference>
<accession>A0A4R5DM94</accession>
<dbReference type="RefSeq" id="WP_131958512.1">
    <property type="nucleotide sequence ID" value="NZ_SMFL01000004.1"/>
</dbReference>
<keyword evidence="2" id="KW-1185">Reference proteome</keyword>
<comment type="caution">
    <text evidence="1">The sequence shown here is derived from an EMBL/GenBank/DDBJ whole genome shotgun (WGS) entry which is preliminary data.</text>
</comment>
<dbReference type="AlphaFoldDB" id="A0A4R5DM94"/>